<dbReference type="SUPFAM" id="SSF48371">
    <property type="entry name" value="ARM repeat"/>
    <property type="match status" value="2"/>
</dbReference>
<dbReference type="GO" id="GO:0030479">
    <property type="term" value="C:actin cortical patch"/>
    <property type="evidence" value="ECO:0007669"/>
    <property type="project" value="TreeGrafter"/>
</dbReference>
<evidence type="ECO:0000313" key="3">
    <source>
        <dbReference type="Proteomes" id="UP001150925"/>
    </source>
</evidence>
<dbReference type="OrthoDB" id="2113814at2759"/>
<organism evidence="2 3">
    <name type="scientific">Dispira parvispora</name>
    <dbReference type="NCBI Taxonomy" id="1520584"/>
    <lineage>
        <taxon>Eukaryota</taxon>
        <taxon>Fungi</taxon>
        <taxon>Fungi incertae sedis</taxon>
        <taxon>Zoopagomycota</taxon>
        <taxon>Kickxellomycotina</taxon>
        <taxon>Dimargaritomycetes</taxon>
        <taxon>Dimargaritales</taxon>
        <taxon>Dimargaritaceae</taxon>
        <taxon>Dispira</taxon>
    </lineage>
</organism>
<protein>
    <submittedName>
        <fullName evidence="2">Clathrin heavy chain</fullName>
    </submittedName>
</protein>
<feature type="repeat" description="CHCR" evidence="1">
    <location>
        <begin position="264"/>
        <end position="330"/>
    </location>
</feature>
<dbReference type="Pfam" id="PF00637">
    <property type="entry name" value="Clathrin"/>
    <property type="match status" value="1"/>
</dbReference>
<dbReference type="GO" id="GO:0030132">
    <property type="term" value="C:clathrin coat of coated pit"/>
    <property type="evidence" value="ECO:0007669"/>
    <property type="project" value="InterPro"/>
</dbReference>
<dbReference type="InterPro" id="IPR055358">
    <property type="entry name" value="CHCR"/>
</dbReference>
<dbReference type="GO" id="GO:0005829">
    <property type="term" value="C:cytosol"/>
    <property type="evidence" value="ECO:0007669"/>
    <property type="project" value="GOC"/>
</dbReference>
<evidence type="ECO:0000313" key="2">
    <source>
        <dbReference type="EMBL" id="KAJ1948453.1"/>
    </source>
</evidence>
<evidence type="ECO:0000256" key="1">
    <source>
        <dbReference type="PROSITE-ProRule" id="PRU01006"/>
    </source>
</evidence>
<dbReference type="GO" id="GO:0032051">
    <property type="term" value="F:clathrin light chain binding"/>
    <property type="evidence" value="ECO:0007669"/>
    <property type="project" value="TreeGrafter"/>
</dbReference>
<name>A0A9W8AMN0_9FUNG</name>
<dbReference type="GO" id="GO:0071439">
    <property type="term" value="C:clathrin complex"/>
    <property type="evidence" value="ECO:0007669"/>
    <property type="project" value="TreeGrafter"/>
</dbReference>
<dbReference type="Pfam" id="PF13838">
    <property type="entry name" value="Clathrin_H_link"/>
    <property type="match status" value="1"/>
</dbReference>
<dbReference type="InterPro" id="IPR022365">
    <property type="entry name" value="Clathrin_H-chain_propeller_rpt"/>
</dbReference>
<dbReference type="GO" id="GO:0030130">
    <property type="term" value="C:clathrin coat of trans-Golgi network vesicle"/>
    <property type="evidence" value="ECO:0007669"/>
    <property type="project" value="InterPro"/>
</dbReference>
<proteinExistence type="predicted"/>
<dbReference type="GO" id="GO:0006886">
    <property type="term" value="P:intracellular protein transport"/>
    <property type="evidence" value="ECO:0007669"/>
    <property type="project" value="UniProtKB-UniRule"/>
</dbReference>
<dbReference type="PANTHER" id="PTHR10292">
    <property type="entry name" value="CLATHRIN HEAVY CHAIN RELATED"/>
    <property type="match status" value="1"/>
</dbReference>
<dbReference type="GO" id="GO:0006895">
    <property type="term" value="P:Golgi to endosome transport"/>
    <property type="evidence" value="ECO:0007669"/>
    <property type="project" value="TreeGrafter"/>
</dbReference>
<dbReference type="PROSITE" id="PS50236">
    <property type="entry name" value="CHCR"/>
    <property type="match status" value="1"/>
</dbReference>
<dbReference type="InterPro" id="IPR016024">
    <property type="entry name" value="ARM-type_fold"/>
</dbReference>
<dbReference type="InterPro" id="IPR000547">
    <property type="entry name" value="Clathrin_H-chain/VPS_repeat"/>
</dbReference>
<dbReference type="Gene3D" id="1.25.40.30">
    <property type="match status" value="1"/>
</dbReference>
<gene>
    <name evidence="2" type="primary">CHC1_3</name>
    <name evidence="2" type="ORF">IWQ62_006886</name>
</gene>
<dbReference type="InterPro" id="IPR016025">
    <property type="entry name" value="Clathrin_H-chain_N"/>
</dbReference>
<dbReference type="EMBL" id="JANBPY010004326">
    <property type="protein sequence ID" value="KAJ1948453.1"/>
    <property type="molecule type" value="Genomic_DNA"/>
</dbReference>
<comment type="caution">
    <text evidence="2">The sequence shown here is derived from an EMBL/GenBank/DDBJ whole genome shotgun (WGS) entry which is preliminary data.</text>
</comment>
<reference evidence="2" key="1">
    <citation type="submission" date="2022-07" db="EMBL/GenBank/DDBJ databases">
        <title>Phylogenomic reconstructions and comparative analyses of Kickxellomycotina fungi.</title>
        <authorList>
            <person name="Reynolds N.K."/>
            <person name="Stajich J.E."/>
            <person name="Barry K."/>
            <person name="Grigoriev I.V."/>
            <person name="Crous P."/>
            <person name="Smith M.E."/>
        </authorList>
    </citation>
    <scope>NUCLEOTIDE SEQUENCE</scope>
    <source>
        <strain evidence="2">RSA 1196</strain>
    </source>
</reference>
<dbReference type="GO" id="GO:0006898">
    <property type="term" value="P:receptor-mediated endocytosis"/>
    <property type="evidence" value="ECO:0007669"/>
    <property type="project" value="TreeGrafter"/>
</dbReference>
<dbReference type="SUPFAM" id="SSF50989">
    <property type="entry name" value="Clathrin heavy-chain terminal domain"/>
    <property type="match status" value="1"/>
</dbReference>
<dbReference type="InterPro" id="IPR012331">
    <property type="entry name" value="Clathrin_H-chain_linker"/>
</dbReference>
<dbReference type="Proteomes" id="UP001150925">
    <property type="component" value="Unassembled WGS sequence"/>
</dbReference>
<dbReference type="PANTHER" id="PTHR10292:SF1">
    <property type="entry name" value="CLATHRIN HEAVY CHAIN"/>
    <property type="match status" value="1"/>
</dbReference>
<dbReference type="Pfam" id="PF01394">
    <property type="entry name" value="Clathrin_propel"/>
    <property type="match status" value="1"/>
</dbReference>
<sequence>MTKYGFVHLYELETGAFVYSNRISADTVFVTAPYEEIGGIIGVNRKGQVLSVAVDEQNIVPFLLASGPTNVELAFKLASRANLPGADDLYIQRFQQLFQSGNYTEAAKLAANSPNGVLRTPQTIEGFKQVPVVPGQLSPILQYFGTLLEKGNLNKYESIELAKPVLAQNRKQLLERWLKEDKLECSEELGDIVRPHDLTLALSVYLRANVPIKVVQCFAETGQTDKILLYAKKVGYQPDWVPLLQYVVRSSPDKAAELANALYNDENGPLINLEQTVDIFTSSGAVPQATSFLLDALKENKEEQAHLQTKLLEMNLLQAPQVADAILGNE</sequence>
<dbReference type="GO" id="GO:0005198">
    <property type="term" value="F:structural molecule activity"/>
    <property type="evidence" value="ECO:0007669"/>
    <property type="project" value="InterPro"/>
</dbReference>
<feature type="non-terminal residue" evidence="2">
    <location>
        <position position="330"/>
    </location>
</feature>
<accession>A0A9W8AMN0</accession>
<dbReference type="AlphaFoldDB" id="A0A9W8AMN0"/>
<keyword evidence="3" id="KW-1185">Reference proteome</keyword>